<dbReference type="GO" id="GO:0016887">
    <property type="term" value="F:ATP hydrolysis activity"/>
    <property type="evidence" value="ECO:0007669"/>
    <property type="project" value="InterPro"/>
</dbReference>
<sequence length="1161" mass="128716">MPRLMSFPDAVRIIGVGDSKLIKWIDGILSAGLAAAAPATGGLTIGLFDPKNDLVKWLERLRIAYLDKLSGASGRPRGEVMTASHTILLVSAYFDTLAAGTWLEEEILTPDQQWHSIFRTLPPATGNEIIRHLLQEPPPAPTPGLSREEFRTALRDFFTTPTREVLQMLMRHPSFELQSANNQIVLDEFINYKLPAKAMEQYDGYVLQLAGISQEFLCWTLINEHTATFGELGHVAQRLNELDKGLAGIIEALPAVSSQLLSRQRWTELANGYRAMLSRPILPPGSHGSPAGLVIPNLGEAYVNHAFRAVTYDPEKHVVHDDHWWGSIPQHEEIQGFLAACLAEPAATEQPILLLGHPGAGKSVMVRVLAARLAELSYPTVRVDLRRVAADASVHRQISEALALALHRTVEWADLADVTDGAVPVVLLDGLDELIQSSQASRSDYLEQVSEFQRTEADRGFPLIVLVTSRTTVAHQVRIPRGATVVHLEPFDDRRIRTWVEIWNSNNVRYFNTEMIDSLAPKAVLRHRHLACQPLMLLMLALYDADGNALQKEHERLGDAELYDRLLNSFGRREVQKLNPAASGSQIDDMVAQELLQLSVAAFAMFNRDSQVVTERELDSDLSAVTHDNNARSRPSDRQKLTPGQLLIGRFYFVHASESTYQRVGEGSMRAYEFVHATFGEYLVARLTTQTLLAMEATHSHQRRVLPIGVTRADDELLTALLSYQVLSMRRPVVSFVRSLLAEIDQVARSNVRILLVEALAASLQSYDVGRFAEYRPRELDLTARLATRSANLVLLLLITYRGEASFIDLFPYSSEPFSEWQRLTTLWHACLDPSAWTSLTEVIAVPELHAATGVSLKVDLTSESGSYVDELDRANNLTGNPLQIGLAEATFHLRIMDQPVILANRADYPKTPAAALMGLAISGPDDWHSADNSYVIAGDANQLVQRCLDHADSLGPQIRSPYLYLTFRQLRLLPAPPRWELLLTATQLLTACSPSPSKGESARALIDALAEWHYHGAVDGDEMAELARIVLPCATEIVEPLAQQRISIENFNLAVALAELGIIAPTDSRVGLQDILENSGAAWRITRGEVWKIARLIRAVRISQSAGAAVGALRLLRMLPRPKLRRLRVRDVLAILALANKSDPQFASEAAADWQIRTRA</sequence>
<evidence type="ECO:0000259" key="1">
    <source>
        <dbReference type="SMART" id="SM00382"/>
    </source>
</evidence>
<dbReference type="Pfam" id="PF22738">
    <property type="entry name" value="NNH7"/>
    <property type="match status" value="1"/>
</dbReference>
<reference evidence="2 3" key="1">
    <citation type="submission" date="2020-07" db="EMBL/GenBank/DDBJ databases">
        <title>Sequencing the genomes of 1000 actinobacteria strains.</title>
        <authorList>
            <person name="Klenk H.-P."/>
        </authorList>
    </citation>
    <scope>NUCLEOTIDE SEQUENCE [LARGE SCALE GENOMIC DNA]</scope>
    <source>
        <strain evidence="2 3">DSM 45876</strain>
    </source>
</reference>
<gene>
    <name evidence="2" type="ORF">HNR22_000502</name>
</gene>
<dbReference type="CDD" id="cd00009">
    <property type="entry name" value="AAA"/>
    <property type="match status" value="1"/>
</dbReference>
<accession>A0A7Y9WXP9</accession>
<dbReference type="RefSeq" id="WP_179778847.1">
    <property type="nucleotide sequence ID" value="NZ_JACCHK010000001.1"/>
</dbReference>
<dbReference type="Pfam" id="PF00004">
    <property type="entry name" value="AAA"/>
    <property type="match status" value="1"/>
</dbReference>
<dbReference type="InterPro" id="IPR027417">
    <property type="entry name" value="P-loop_NTPase"/>
</dbReference>
<name>A0A7Y9WXP9_9ACTN</name>
<dbReference type="InterPro" id="IPR054567">
    <property type="entry name" value="NNH7"/>
</dbReference>
<organism evidence="2 3">
    <name type="scientific">Micromonospora jinlongensis</name>
    <dbReference type="NCBI Taxonomy" id="1287877"/>
    <lineage>
        <taxon>Bacteria</taxon>
        <taxon>Bacillati</taxon>
        <taxon>Actinomycetota</taxon>
        <taxon>Actinomycetes</taxon>
        <taxon>Micromonosporales</taxon>
        <taxon>Micromonosporaceae</taxon>
        <taxon>Micromonospora</taxon>
    </lineage>
</organism>
<dbReference type="SUPFAM" id="SSF52540">
    <property type="entry name" value="P-loop containing nucleoside triphosphate hydrolases"/>
    <property type="match status" value="1"/>
</dbReference>
<dbReference type="GO" id="GO:0005524">
    <property type="term" value="F:ATP binding"/>
    <property type="evidence" value="ECO:0007669"/>
    <property type="project" value="InterPro"/>
</dbReference>
<dbReference type="AlphaFoldDB" id="A0A7Y9WXP9"/>
<keyword evidence="3" id="KW-1185">Reference proteome</keyword>
<comment type="caution">
    <text evidence="2">The sequence shown here is derived from an EMBL/GenBank/DDBJ whole genome shotgun (WGS) entry which is preliminary data.</text>
</comment>
<protein>
    <recommendedName>
        <fullName evidence="1">AAA+ ATPase domain-containing protein</fullName>
    </recommendedName>
</protein>
<dbReference type="InterPro" id="IPR003959">
    <property type="entry name" value="ATPase_AAA_core"/>
</dbReference>
<dbReference type="EMBL" id="JACCHK010000001">
    <property type="protein sequence ID" value="NYH40775.1"/>
    <property type="molecule type" value="Genomic_DNA"/>
</dbReference>
<feature type="domain" description="AAA+ ATPase" evidence="1">
    <location>
        <begin position="348"/>
        <end position="492"/>
    </location>
</feature>
<dbReference type="SMART" id="SM00382">
    <property type="entry name" value="AAA"/>
    <property type="match status" value="1"/>
</dbReference>
<evidence type="ECO:0000313" key="3">
    <source>
        <dbReference type="Proteomes" id="UP000523545"/>
    </source>
</evidence>
<dbReference type="Gene3D" id="3.40.50.300">
    <property type="entry name" value="P-loop containing nucleotide triphosphate hydrolases"/>
    <property type="match status" value="1"/>
</dbReference>
<evidence type="ECO:0000313" key="2">
    <source>
        <dbReference type="EMBL" id="NYH40775.1"/>
    </source>
</evidence>
<dbReference type="InterPro" id="IPR003593">
    <property type="entry name" value="AAA+_ATPase"/>
</dbReference>
<dbReference type="Proteomes" id="UP000523545">
    <property type="component" value="Unassembled WGS sequence"/>
</dbReference>
<proteinExistence type="predicted"/>